<dbReference type="InterPro" id="IPR011032">
    <property type="entry name" value="GroES-like_sf"/>
</dbReference>
<evidence type="ECO:0000313" key="8">
    <source>
        <dbReference type="EMBL" id="KAL1849868.1"/>
    </source>
</evidence>
<organism evidence="8 9">
    <name type="scientific">Diaporthe australafricana</name>
    <dbReference type="NCBI Taxonomy" id="127596"/>
    <lineage>
        <taxon>Eukaryota</taxon>
        <taxon>Fungi</taxon>
        <taxon>Dikarya</taxon>
        <taxon>Ascomycota</taxon>
        <taxon>Pezizomycotina</taxon>
        <taxon>Sordariomycetes</taxon>
        <taxon>Sordariomycetidae</taxon>
        <taxon>Diaporthales</taxon>
        <taxon>Diaporthaceae</taxon>
        <taxon>Diaporthe</taxon>
    </lineage>
</organism>
<evidence type="ECO:0000259" key="7">
    <source>
        <dbReference type="Pfam" id="PF08240"/>
    </source>
</evidence>
<keyword evidence="4" id="KW-0862">Zinc</keyword>
<evidence type="ECO:0000256" key="6">
    <source>
        <dbReference type="ARBA" id="ARBA00023027"/>
    </source>
</evidence>
<comment type="caution">
    <text evidence="8">The sequence shown here is derived from an EMBL/GenBank/DDBJ whole genome shotgun (WGS) entry which is preliminary data.</text>
</comment>
<comment type="similarity">
    <text evidence="2">Belongs to the zinc-containing alcohol dehydrogenase family.</text>
</comment>
<dbReference type="Gene3D" id="3.90.180.10">
    <property type="entry name" value="Medium-chain alcohol dehydrogenases, catalytic domain"/>
    <property type="match status" value="1"/>
</dbReference>
<keyword evidence="6" id="KW-0520">NAD</keyword>
<dbReference type="EMBL" id="JAWRVE010000194">
    <property type="protein sequence ID" value="KAL1849868.1"/>
    <property type="molecule type" value="Genomic_DNA"/>
</dbReference>
<keyword evidence="5" id="KW-0560">Oxidoreductase</keyword>
<accession>A0ABR3W053</accession>
<evidence type="ECO:0000256" key="4">
    <source>
        <dbReference type="ARBA" id="ARBA00022833"/>
    </source>
</evidence>
<keyword evidence="9" id="KW-1185">Reference proteome</keyword>
<proteinExistence type="inferred from homology"/>
<dbReference type="PROSITE" id="PS00059">
    <property type="entry name" value="ADH_ZINC"/>
    <property type="match status" value="1"/>
</dbReference>
<protein>
    <recommendedName>
        <fullName evidence="7">Alcohol dehydrogenase-like N-terminal domain-containing protein</fullName>
    </recommendedName>
</protein>
<dbReference type="PANTHER" id="PTHR42813:SF3">
    <property type="entry name" value="GLUTATHIONE-INDEPENDENT FORMALDEHYDE DEHYDROGENASE"/>
    <property type="match status" value="1"/>
</dbReference>
<dbReference type="Proteomes" id="UP001583177">
    <property type="component" value="Unassembled WGS sequence"/>
</dbReference>
<dbReference type="PANTHER" id="PTHR42813">
    <property type="entry name" value="ZINC-TYPE ALCOHOL DEHYDROGENASE-LIKE"/>
    <property type="match status" value="1"/>
</dbReference>
<dbReference type="InterPro" id="IPR002328">
    <property type="entry name" value="ADH_Zn_CS"/>
</dbReference>
<name>A0ABR3W053_9PEZI</name>
<gene>
    <name evidence="8" type="ORF">Daus18300_013125</name>
</gene>
<dbReference type="Pfam" id="PF08240">
    <property type="entry name" value="ADH_N"/>
    <property type="match status" value="1"/>
</dbReference>
<dbReference type="InterPro" id="IPR013154">
    <property type="entry name" value="ADH-like_N"/>
</dbReference>
<dbReference type="SUPFAM" id="SSF50129">
    <property type="entry name" value="GroES-like"/>
    <property type="match status" value="1"/>
</dbReference>
<comment type="cofactor">
    <cofactor evidence="1">
        <name>Zn(2+)</name>
        <dbReference type="ChEBI" id="CHEBI:29105"/>
    </cofactor>
</comment>
<dbReference type="InterPro" id="IPR036291">
    <property type="entry name" value="NAD(P)-bd_dom_sf"/>
</dbReference>
<feature type="domain" description="Alcohol dehydrogenase-like N-terminal" evidence="7">
    <location>
        <begin position="4"/>
        <end position="103"/>
    </location>
</feature>
<evidence type="ECO:0000313" key="9">
    <source>
        <dbReference type="Proteomes" id="UP001583177"/>
    </source>
</evidence>
<evidence type="ECO:0000256" key="3">
    <source>
        <dbReference type="ARBA" id="ARBA00022723"/>
    </source>
</evidence>
<evidence type="ECO:0000256" key="2">
    <source>
        <dbReference type="ARBA" id="ARBA00008072"/>
    </source>
</evidence>
<dbReference type="Gene3D" id="3.40.50.720">
    <property type="entry name" value="NAD(P)-binding Rossmann-like Domain"/>
    <property type="match status" value="2"/>
</dbReference>
<keyword evidence="3" id="KW-0479">Metal-binding</keyword>
<sequence length="236" mass="24842">MLDAQDAIVRVTTAAICGSDLHIYHGILGSTEVLWAMGHEAMGIVVETGSAVTSVKEGDHVVISAGQTRAQEPGQLQLEPSIGGGFDMFGGGKDFAEYVRVPLADGTLMRIGNPQIPDREFLFLSDIFATGWQALDFAGFQPGDDVAARLAKARSIGAVLRLAPDGVTRVCDCVGYECVDERLKPDRGFVLNEAVKMASDGGGIGVAGVYLAQPNSKGTPRAGTIAPDLTFPMTLF</sequence>
<evidence type="ECO:0000256" key="1">
    <source>
        <dbReference type="ARBA" id="ARBA00001947"/>
    </source>
</evidence>
<evidence type="ECO:0000256" key="5">
    <source>
        <dbReference type="ARBA" id="ARBA00023002"/>
    </source>
</evidence>
<dbReference type="SUPFAM" id="SSF51735">
    <property type="entry name" value="NAD(P)-binding Rossmann-fold domains"/>
    <property type="match status" value="1"/>
</dbReference>
<reference evidence="8 9" key="1">
    <citation type="journal article" date="2024" name="IMA Fungus">
        <title>IMA Genome - F19 : A genome assembly and annotation guide to empower mycologists, including annotated draft genome sequences of Ceratocystis pirilliformis, Diaporthe australafricana, Fusarium ophioides, Paecilomyces lecythidis, and Sporothrix stenoceras.</title>
        <authorList>
            <person name="Aylward J."/>
            <person name="Wilson A.M."/>
            <person name="Visagie C.M."/>
            <person name="Spraker J."/>
            <person name="Barnes I."/>
            <person name="Buitendag C."/>
            <person name="Ceriani C."/>
            <person name="Del Mar Angel L."/>
            <person name="du Plessis D."/>
            <person name="Fuchs T."/>
            <person name="Gasser K."/>
            <person name="Kramer D."/>
            <person name="Li W."/>
            <person name="Munsamy K."/>
            <person name="Piso A."/>
            <person name="Price J.L."/>
            <person name="Sonnekus B."/>
            <person name="Thomas C."/>
            <person name="van der Nest A."/>
            <person name="van Dijk A."/>
            <person name="van Heerden A."/>
            <person name="van Vuuren N."/>
            <person name="Yilmaz N."/>
            <person name="Duong T.A."/>
            <person name="van der Merwe N.A."/>
            <person name="Wingfield M.J."/>
            <person name="Wingfield B.D."/>
        </authorList>
    </citation>
    <scope>NUCLEOTIDE SEQUENCE [LARGE SCALE GENOMIC DNA]</scope>
    <source>
        <strain evidence="8 9">CMW 18300</strain>
    </source>
</reference>